<accession>A0ABV7G682</accession>
<comment type="caution">
    <text evidence="3">The sequence shown here is derived from an EMBL/GenBank/DDBJ whole genome shotgun (WGS) entry which is preliminary data.</text>
</comment>
<feature type="chain" id="PRO_5045101499" evidence="2">
    <location>
        <begin position="24"/>
        <end position="163"/>
    </location>
</feature>
<reference evidence="4" key="1">
    <citation type="journal article" date="2019" name="Int. J. Syst. Evol. Microbiol.">
        <title>The Global Catalogue of Microorganisms (GCM) 10K type strain sequencing project: providing services to taxonomists for standard genome sequencing and annotation.</title>
        <authorList>
            <consortium name="The Broad Institute Genomics Platform"/>
            <consortium name="The Broad Institute Genome Sequencing Center for Infectious Disease"/>
            <person name="Wu L."/>
            <person name="Ma J."/>
        </authorList>
    </citation>
    <scope>NUCLEOTIDE SEQUENCE [LARGE SCALE GENOMIC DNA]</scope>
    <source>
        <strain evidence="4">KCTC 52094</strain>
    </source>
</reference>
<keyword evidence="2" id="KW-0732">Signal</keyword>
<sequence>MRTATAFSLALLSAFLLPPGAMAQGWPGSPAPTAQPSIPDAGWQTKRTARLQALDKVTARVTVLEAPLNQPTRYGTLLITVRACNARPPEEVPDAAAWLQVTDTRNASAAGAAPAAPRGGGPLGPPQGAPGGDAVFAGWMFANAPGIAMLEHPVYDLRVLECH</sequence>
<evidence type="ECO:0000313" key="3">
    <source>
        <dbReference type="EMBL" id="MFC3127058.1"/>
    </source>
</evidence>
<evidence type="ECO:0000313" key="4">
    <source>
        <dbReference type="Proteomes" id="UP001595593"/>
    </source>
</evidence>
<organism evidence="3 4">
    <name type="scientific">Teichococcus globiformis</name>
    <dbReference type="NCBI Taxonomy" id="2307229"/>
    <lineage>
        <taxon>Bacteria</taxon>
        <taxon>Pseudomonadati</taxon>
        <taxon>Pseudomonadota</taxon>
        <taxon>Alphaproteobacteria</taxon>
        <taxon>Acetobacterales</taxon>
        <taxon>Roseomonadaceae</taxon>
        <taxon>Roseomonas</taxon>
    </lineage>
</organism>
<evidence type="ECO:0000256" key="2">
    <source>
        <dbReference type="SAM" id="SignalP"/>
    </source>
</evidence>
<dbReference type="Proteomes" id="UP001595593">
    <property type="component" value="Unassembled WGS sequence"/>
</dbReference>
<feature type="region of interest" description="Disordered" evidence="1">
    <location>
        <begin position="108"/>
        <end position="129"/>
    </location>
</feature>
<name>A0ABV7G682_9PROT</name>
<keyword evidence="4" id="KW-1185">Reference proteome</keyword>
<evidence type="ECO:0000256" key="1">
    <source>
        <dbReference type="SAM" id="MobiDB-lite"/>
    </source>
</evidence>
<proteinExistence type="predicted"/>
<dbReference type="EMBL" id="JBHRTN010000018">
    <property type="protein sequence ID" value="MFC3127058.1"/>
    <property type="molecule type" value="Genomic_DNA"/>
</dbReference>
<feature type="signal peptide" evidence="2">
    <location>
        <begin position="1"/>
        <end position="23"/>
    </location>
</feature>
<dbReference type="InterPro" id="IPR019225">
    <property type="entry name" value="DUF2155"/>
</dbReference>
<protein>
    <submittedName>
        <fullName evidence="3">DUF2155 domain-containing protein</fullName>
    </submittedName>
</protein>
<dbReference type="Pfam" id="PF09923">
    <property type="entry name" value="DUF2155"/>
    <property type="match status" value="1"/>
</dbReference>
<feature type="compositionally biased region" description="Low complexity" evidence="1">
    <location>
        <begin position="108"/>
        <end position="117"/>
    </location>
</feature>
<gene>
    <name evidence="3" type="ORF">ACFOD4_18475</name>
</gene>
<dbReference type="RefSeq" id="WP_379598768.1">
    <property type="nucleotide sequence ID" value="NZ_JBHRTN010000018.1"/>
</dbReference>